<feature type="domain" description="Aldehyde dehydrogenase" evidence="4">
    <location>
        <begin position="192"/>
        <end position="261"/>
    </location>
</feature>
<evidence type="ECO:0000256" key="1">
    <source>
        <dbReference type="ARBA" id="ARBA00009986"/>
    </source>
</evidence>
<dbReference type="PANTHER" id="PTHR11699">
    <property type="entry name" value="ALDEHYDE DEHYDROGENASE-RELATED"/>
    <property type="match status" value="1"/>
</dbReference>
<gene>
    <name evidence="5" type="ORF">BJX63DRAFT_432228</name>
</gene>
<evidence type="ECO:0000313" key="5">
    <source>
        <dbReference type="EMBL" id="KAL2812937.1"/>
    </source>
</evidence>
<evidence type="ECO:0000256" key="3">
    <source>
        <dbReference type="ARBA" id="ARBA00049194"/>
    </source>
</evidence>
<evidence type="ECO:0000259" key="4">
    <source>
        <dbReference type="Pfam" id="PF00171"/>
    </source>
</evidence>
<dbReference type="EMBL" id="JBFXLT010000043">
    <property type="protein sequence ID" value="KAL2812937.1"/>
    <property type="molecule type" value="Genomic_DNA"/>
</dbReference>
<reference evidence="5 6" key="1">
    <citation type="submission" date="2024-07" db="EMBL/GenBank/DDBJ databases">
        <title>Section-level genome sequencing and comparative genomics of Aspergillus sections Usti and Cavernicolus.</title>
        <authorList>
            <consortium name="Lawrence Berkeley National Laboratory"/>
            <person name="Nybo J.L."/>
            <person name="Vesth T.C."/>
            <person name="Theobald S."/>
            <person name="Frisvad J.C."/>
            <person name="Larsen T.O."/>
            <person name="Kjaerboelling I."/>
            <person name="Rothschild-Mancinelli K."/>
            <person name="Lyhne E.K."/>
            <person name="Kogle M.E."/>
            <person name="Barry K."/>
            <person name="Clum A."/>
            <person name="Na H."/>
            <person name="Ledsgaard L."/>
            <person name="Lin J."/>
            <person name="Lipzen A."/>
            <person name="Kuo A."/>
            <person name="Riley R."/>
            <person name="Mondo S."/>
            <person name="Labutti K."/>
            <person name="Haridas S."/>
            <person name="Pangalinan J."/>
            <person name="Salamov A.A."/>
            <person name="Simmons B.A."/>
            <person name="Magnuson J.K."/>
            <person name="Chen J."/>
            <person name="Drula E."/>
            <person name="Henrissat B."/>
            <person name="Wiebenga A."/>
            <person name="Lubbers R.J."/>
            <person name="Gomes A.C."/>
            <person name="Makela M.R."/>
            <person name="Stajich J."/>
            <person name="Grigoriev I.V."/>
            <person name="Mortensen U.H."/>
            <person name="De Vries R.P."/>
            <person name="Baker S.E."/>
            <person name="Andersen M.R."/>
        </authorList>
    </citation>
    <scope>NUCLEOTIDE SEQUENCE [LARGE SCALE GENOMIC DNA]</scope>
    <source>
        <strain evidence="5 6">CBS 588.65</strain>
    </source>
</reference>
<organism evidence="5 6">
    <name type="scientific">Aspergillus granulosus</name>
    <dbReference type="NCBI Taxonomy" id="176169"/>
    <lineage>
        <taxon>Eukaryota</taxon>
        <taxon>Fungi</taxon>
        <taxon>Dikarya</taxon>
        <taxon>Ascomycota</taxon>
        <taxon>Pezizomycotina</taxon>
        <taxon>Eurotiomycetes</taxon>
        <taxon>Eurotiomycetidae</taxon>
        <taxon>Eurotiales</taxon>
        <taxon>Aspergillaceae</taxon>
        <taxon>Aspergillus</taxon>
        <taxon>Aspergillus subgen. Nidulantes</taxon>
    </lineage>
</organism>
<dbReference type="Gene3D" id="3.40.309.10">
    <property type="entry name" value="Aldehyde Dehydrogenase, Chain A, domain 2"/>
    <property type="match status" value="1"/>
</dbReference>
<proteinExistence type="inferred from homology"/>
<evidence type="ECO:0000256" key="2">
    <source>
        <dbReference type="ARBA" id="ARBA00024226"/>
    </source>
</evidence>
<dbReference type="InterPro" id="IPR016161">
    <property type="entry name" value="Ald_DH/histidinol_DH"/>
</dbReference>
<dbReference type="EC" id="1.2.1.3" evidence="2"/>
<accession>A0ABR4HDT7</accession>
<dbReference type="Gene3D" id="3.40.605.10">
    <property type="entry name" value="Aldehyde Dehydrogenase, Chain A, domain 1"/>
    <property type="match status" value="1"/>
</dbReference>
<feature type="domain" description="Aldehyde dehydrogenase" evidence="4">
    <location>
        <begin position="27"/>
        <end position="109"/>
    </location>
</feature>
<dbReference type="InterPro" id="IPR015590">
    <property type="entry name" value="Aldehyde_DH_dom"/>
</dbReference>
<dbReference type="Pfam" id="PF00171">
    <property type="entry name" value="Aldedh"/>
    <property type="match status" value="2"/>
</dbReference>
<dbReference type="Proteomes" id="UP001610334">
    <property type="component" value="Unassembled WGS sequence"/>
</dbReference>
<comment type="caution">
    <text evidence="5">The sequence shown here is derived from an EMBL/GenBank/DDBJ whole genome shotgun (WGS) entry which is preliminary data.</text>
</comment>
<keyword evidence="6" id="KW-1185">Reference proteome</keyword>
<comment type="catalytic activity">
    <reaction evidence="3">
        <text>an aldehyde + NAD(+) + H2O = a carboxylate + NADH + 2 H(+)</text>
        <dbReference type="Rhea" id="RHEA:16185"/>
        <dbReference type="ChEBI" id="CHEBI:15377"/>
        <dbReference type="ChEBI" id="CHEBI:15378"/>
        <dbReference type="ChEBI" id="CHEBI:17478"/>
        <dbReference type="ChEBI" id="CHEBI:29067"/>
        <dbReference type="ChEBI" id="CHEBI:57540"/>
        <dbReference type="ChEBI" id="CHEBI:57945"/>
        <dbReference type="EC" id="1.2.1.3"/>
    </reaction>
</comment>
<sequence length="289" mass="32857">MKNTAQILHLNGRAISLSAGFFINGRFVDSKQHARLDVEDPATGKTLIAIVEGREEDVDEAVRVARQVFDAGEWSAPNPTIRGAILHKLADLMEQHKDDLIALAVLQPGFSRIGRNVAILRRLGRHGVRRDIFQHPRHLCLHTTRADRGVWANYSLELPHDDVYLEDRPGVDLRTYRRGWISALCRQPRFGLRQEIFGPVVAIAKFSSEAEAIKQANNTTDGLAAACHTKNYERAIRVTNALRAGTTWVNMYNFVHWSTPFWRIQGEWDRARMRRGGSGELHTYQSRVY</sequence>
<name>A0ABR4HDT7_9EURO</name>
<evidence type="ECO:0000313" key="6">
    <source>
        <dbReference type="Proteomes" id="UP001610334"/>
    </source>
</evidence>
<dbReference type="InterPro" id="IPR016162">
    <property type="entry name" value="Ald_DH_N"/>
</dbReference>
<protein>
    <recommendedName>
        <fullName evidence="2">aldehyde dehydrogenase (NAD(+))</fullName>
        <ecNumber evidence="2">1.2.1.3</ecNumber>
    </recommendedName>
</protein>
<dbReference type="InterPro" id="IPR016163">
    <property type="entry name" value="Ald_DH_C"/>
</dbReference>
<dbReference type="SUPFAM" id="SSF53720">
    <property type="entry name" value="ALDH-like"/>
    <property type="match status" value="2"/>
</dbReference>
<comment type="similarity">
    <text evidence="1">Belongs to the aldehyde dehydrogenase family.</text>
</comment>